<proteinExistence type="predicted"/>
<name>A0ABN7BRF8_9MOLU</name>
<dbReference type="RefSeq" id="WP_353306332.1">
    <property type="nucleotide sequence ID" value="NZ_AP028955.1"/>
</dbReference>
<sequence>MENIRDFFAMEIKKTTENWDNLKNILNKKNLKKEEQKIKNKLNEEEIKLTSLNEVRKLISTEIPELQQPLSEESKNASKQKWENMDLIESQLPLETKAEILNTI</sequence>
<gene>
    <name evidence="2" type="ORF">SAP269_00380</name>
</gene>
<evidence type="ECO:0000256" key="1">
    <source>
        <dbReference type="SAM" id="Coils"/>
    </source>
</evidence>
<accession>A0ABN7BRF8</accession>
<evidence type="ECO:0000313" key="2">
    <source>
        <dbReference type="EMBL" id="BET37449.1"/>
    </source>
</evidence>
<feature type="coiled-coil region" evidence="1">
    <location>
        <begin position="25"/>
        <end position="55"/>
    </location>
</feature>
<keyword evidence="1" id="KW-0175">Coiled coil</keyword>
<dbReference type="Proteomes" id="UP001473424">
    <property type="component" value="Chromosome"/>
</dbReference>
<organism evidence="2 3">
    <name type="scientific">Spiroplasma ixodetis</name>
    <dbReference type="NCBI Taxonomy" id="2141"/>
    <lineage>
        <taxon>Bacteria</taxon>
        <taxon>Bacillati</taxon>
        <taxon>Mycoplasmatota</taxon>
        <taxon>Mollicutes</taxon>
        <taxon>Entomoplasmatales</taxon>
        <taxon>Spiroplasmataceae</taxon>
        <taxon>Spiroplasma</taxon>
    </lineage>
</organism>
<evidence type="ECO:0000313" key="3">
    <source>
        <dbReference type="Proteomes" id="UP001473424"/>
    </source>
</evidence>
<keyword evidence="3" id="KW-1185">Reference proteome</keyword>
<dbReference type="EMBL" id="AP028955">
    <property type="protein sequence ID" value="BET37449.1"/>
    <property type="molecule type" value="Genomic_DNA"/>
</dbReference>
<protein>
    <submittedName>
        <fullName evidence="2">Uncharacterized protein</fullName>
    </submittedName>
</protein>
<reference evidence="3" key="1">
    <citation type="journal article" date="2024" name="FEMS Microbiol. Lett.">
        <title>Genomic insights into Spiroplasma endosymbionts that induce male-killing and protective phenotypes in the pea aphid.</title>
        <authorList>
            <person name="Arai H."/>
            <person name="Legeai F."/>
            <person name="Kageyama D."/>
            <person name="Sugio A."/>
            <person name="Simon J.C."/>
        </authorList>
    </citation>
    <scope>NUCLEOTIDE SEQUENCE [LARGE SCALE GENOMIC DNA]</scope>
    <source>
        <strain evidence="3">sAp269</strain>
    </source>
</reference>